<evidence type="ECO:0000259" key="5">
    <source>
        <dbReference type="Pfam" id="PF22435"/>
    </source>
</evidence>
<dbReference type="EC" id="2.1.1.185" evidence="6"/>
<dbReference type="CDD" id="cd18095">
    <property type="entry name" value="SpoU-like_rRNA-MTase"/>
    <property type="match status" value="1"/>
</dbReference>
<dbReference type="InterPro" id="IPR029028">
    <property type="entry name" value="Alpha/beta_knot_MTases"/>
</dbReference>
<dbReference type="GO" id="GO:0008173">
    <property type="term" value="F:RNA methyltransferase activity"/>
    <property type="evidence" value="ECO:0007669"/>
    <property type="project" value="InterPro"/>
</dbReference>
<dbReference type="InterPro" id="IPR051259">
    <property type="entry name" value="rRNA_Methyltransferase"/>
</dbReference>
<dbReference type="Gene3D" id="3.30.1330.30">
    <property type="match status" value="1"/>
</dbReference>
<accession>A0A9X9SN01</accession>
<dbReference type="InterPro" id="IPR029064">
    <property type="entry name" value="Ribosomal_eL30-like_sf"/>
</dbReference>
<sequence length="266" mass="29190">MRSMKLITSAQNEQLKHLFRLLTQAKARRESGETVLEGVHLLQTYLQSGGTPKQVYLPEKKQQHPEIQEITAQLDEGSITWVGNEALSKITSLTDADDVMTWIDIPKQAGLPSNGDCVVLERVQDPGNAGTILRSAAAAGVKQIVCGNDSVDIWSPKVLRAGMGAHFLLSIFSRVELSAWMETYQHPIWATALGGRNIGLYEMNLSQSCAWVFGNEGSGVSERIKEKAEACVKIPMLGQTESLNVAMAATVCLFEQMRQRIHAQAV</sequence>
<name>A0A9X9SN01_NEISU</name>
<dbReference type="GO" id="GO:0006396">
    <property type="term" value="P:RNA processing"/>
    <property type="evidence" value="ECO:0007669"/>
    <property type="project" value="InterPro"/>
</dbReference>
<evidence type="ECO:0000313" key="7">
    <source>
        <dbReference type="Proteomes" id="UP000626795"/>
    </source>
</evidence>
<dbReference type="PANTHER" id="PTHR43191:SF2">
    <property type="entry name" value="RRNA METHYLTRANSFERASE 3, MITOCHONDRIAL"/>
    <property type="match status" value="1"/>
</dbReference>
<dbReference type="SUPFAM" id="SSF55315">
    <property type="entry name" value="L30e-like"/>
    <property type="match status" value="1"/>
</dbReference>
<comment type="caution">
    <text evidence="6">The sequence shown here is derived from an EMBL/GenBank/DDBJ whole genome shotgun (WGS) entry which is preliminary data.</text>
</comment>
<dbReference type="PANTHER" id="PTHR43191">
    <property type="entry name" value="RRNA METHYLTRANSFERASE 3"/>
    <property type="match status" value="1"/>
</dbReference>
<dbReference type="Proteomes" id="UP000626795">
    <property type="component" value="Unassembled WGS sequence"/>
</dbReference>
<dbReference type="Pfam" id="PF00588">
    <property type="entry name" value="SpoU_methylase"/>
    <property type="match status" value="1"/>
</dbReference>
<keyword evidence="2 6" id="KW-0489">Methyltransferase</keyword>
<dbReference type="Pfam" id="PF22435">
    <property type="entry name" value="MRM3-like_sub_bind"/>
    <property type="match status" value="1"/>
</dbReference>
<dbReference type="Gene3D" id="3.40.1280.10">
    <property type="match status" value="1"/>
</dbReference>
<dbReference type="AlphaFoldDB" id="A0A9X9SN01"/>
<proteinExistence type="inferred from homology"/>
<comment type="similarity">
    <text evidence="1">Belongs to the class IV-like SAM-binding methyltransferase superfamily. RNA methyltransferase TrmH family.</text>
</comment>
<evidence type="ECO:0000256" key="1">
    <source>
        <dbReference type="ARBA" id="ARBA00007228"/>
    </source>
</evidence>
<dbReference type="EMBL" id="CABFLZ010000022">
    <property type="protein sequence ID" value="VTY06020.1"/>
    <property type="molecule type" value="Genomic_DNA"/>
</dbReference>
<dbReference type="GO" id="GO:0003723">
    <property type="term" value="F:RNA binding"/>
    <property type="evidence" value="ECO:0007669"/>
    <property type="project" value="InterPro"/>
</dbReference>
<organism evidence="6 7">
    <name type="scientific">Neisseria subflava</name>
    <dbReference type="NCBI Taxonomy" id="28449"/>
    <lineage>
        <taxon>Bacteria</taxon>
        <taxon>Pseudomonadati</taxon>
        <taxon>Pseudomonadota</taxon>
        <taxon>Betaproteobacteria</taxon>
        <taxon>Neisseriales</taxon>
        <taxon>Neisseriaceae</taxon>
        <taxon>Neisseria</taxon>
    </lineage>
</organism>
<evidence type="ECO:0000256" key="3">
    <source>
        <dbReference type="ARBA" id="ARBA00022679"/>
    </source>
</evidence>
<dbReference type="InterPro" id="IPR029026">
    <property type="entry name" value="tRNA_m1G_MTases_N"/>
</dbReference>
<reference evidence="6" key="1">
    <citation type="submission" date="2019-05" db="EMBL/GenBank/DDBJ databases">
        <authorList>
            <person name="Hibberd M."/>
        </authorList>
    </citation>
    <scope>NUCLEOTIDE SEQUENCE</scope>
    <source>
        <strain evidence="6">Neisseria_subflava_BgEED23</strain>
    </source>
</reference>
<dbReference type="InterPro" id="IPR001537">
    <property type="entry name" value="SpoU_MeTrfase"/>
</dbReference>
<keyword evidence="3 6" id="KW-0808">Transferase</keyword>
<dbReference type="SUPFAM" id="SSF75217">
    <property type="entry name" value="alpha/beta knot"/>
    <property type="match status" value="1"/>
</dbReference>
<evidence type="ECO:0000313" key="6">
    <source>
        <dbReference type="EMBL" id="VTY06020.1"/>
    </source>
</evidence>
<dbReference type="GO" id="GO:0032259">
    <property type="term" value="P:methylation"/>
    <property type="evidence" value="ECO:0007669"/>
    <property type="project" value="UniProtKB-KW"/>
</dbReference>
<feature type="domain" description="tRNA/rRNA methyltransferase SpoU type" evidence="4">
    <location>
        <begin position="118"/>
        <end position="254"/>
    </location>
</feature>
<feature type="domain" description="MRM3-like substrate binding" evidence="5">
    <location>
        <begin position="12"/>
        <end position="99"/>
    </location>
</feature>
<dbReference type="InterPro" id="IPR053888">
    <property type="entry name" value="MRM3-like_sub_bind"/>
</dbReference>
<protein>
    <submittedName>
        <fullName evidence="6">23S rRNA (Guanosine-2'-O-)-methyltransferase RlmB</fullName>
        <ecNumber evidence="6">2.1.1.185</ecNumber>
    </submittedName>
</protein>
<evidence type="ECO:0000256" key="2">
    <source>
        <dbReference type="ARBA" id="ARBA00022603"/>
    </source>
</evidence>
<gene>
    <name evidence="6" type="primary">rlmB_1</name>
    <name evidence="6" type="ORF">ONOEEDHL_00376</name>
</gene>
<evidence type="ECO:0000259" key="4">
    <source>
        <dbReference type="Pfam" id="PF00588"/>
    </source>
</evidence>
<keyword evidence="7" id="KW-1185">Reference proteome</keyword>